<comment type="caution">
    <text evidence="1">The sequence shown here is derived from an EMBL/GenBank/DDBJ whole genome shotgun (WGS) entry which is preliminary data.</text>
</comment>
<protein>
    <submittedName>
        <fullName evidence="1">Uncharacterized protein</fullName>
    </submittedName>
</protein>
<accession>A0AAV7W871</accession>
<proteinExistence type="predicted"/>
<organism evidence="1 2">
    <name type="scientific">Pleurodeles waltl</name>
    <name type="common">Iberian ribbed newt</name>
    <dbReference type="NCBI Taxonomy" id="8319"/>
    <lineage>
        <taxon>Eukaryota</taxon>
        <taxon>Metazoa</taxon>
        <taxon>Chordata</taxon>
        <taxon>Craniata</taxon>
        <taxon>Vertebrata</taxon>
        <taxon>Euteleostomi</taxon>
        <taxon>Amphibia</taxon>
        <taxon>Batrachia</taxon>
        <taxon>Caudata</taxon>
        <taxon>Salamandroidea</taxon>
        <taxon>Salamandridae</taxon>
        <taxon>Pleurodelinae</taxon>
        <taxon>Pleurodeles</taxon>
    </lineage>
</organism>
<evidence type="ECO:0000313" key="1">
    <source>
        <dbReference type="EMBL" id="KAJ1209080.1"/>
    </source>
</evidence>
<dbReference type="EMBL" id="JANPWB010000002">
    <property type="protein sequence ID" value="KAJ1209080.1"/>
    <property type="molecule type" value="Genomic_DNA"/>
</dbReference>
<reference evidence="1" key="1">
    <citation type="journal article" date="2022" name="bioRxiv">
        <title>Sequencing and chromosome-scale assembly of the giantPleurodeles waltlgenome.</title>
        <authorList>
            <person name="Brown T."/>
            <person name="Elewa A."/>
            <person name="Iarovenko S."/>
            <person name="Subramanian E."/>
            <person name="Araus A.J."/>
            <person name="Petzold A."/>
            <person name="Susuki M."/>
            <person name="Suzuki K.-i.T."/>
            <person name="Hayashi T."/>
            <person name="Toyoda A."/>
            <person name="Oliveira C."/>
            <person name="Osipova E."/>
            <person name="Leigh N.D."/>
            <person name="Simon A."/>
            <person name="Yun M.H."/>
        </authorList>
    </citation>
    <scope>NUCLEOTIDE SEQUENCE</scope>
    <source>
        <strain evidence="1">20211129_DDA</strain>
        <tissue evidence="1">Liver</tissue>
    </source>
</reference>
<gene>
    <name evidence="1" type="ORF">NDU88_004459</name>
</gene>
<name>A0AAV7W871_PLEWA</name>
<keyword evidence="2" id="KW-1185">Reference proteome</keyword>
<sequence length="187" mass="20422">MSAGRHSHAREESGVAGWSRAALELRRSRRAAARVSFRAIGGRGSTITSCPAIPRELPLLPMLECAEPRDPDRHSSKSAHDVGAYISSPLPARSLSAKTYSDGIVIKTTRVEIAHRSSKDGRSVTTLQSCEGRFISEGAIFDGQRLFFPQPLMLERAGSSMILKPLKSQVEKIPFLIVSIFLYISTS</sequence>
<dbReference type="AlphaFoldDB" id="A0AAV7W871"/>
<dbReference type="Proteomes" id="UP001066276">
    <property type="component" value="Chromosome 1_2"/>
</dbReference>
<evidence type="ECO:0000313" key="2">
    <source>
        <dbReference type="Proteomes" id="UP001066276"/>
    </source>
</evidence>